<name>A0A6N8EEK7_9GAMM</name>
<gene>
    <name evidence="12" type="primary">cysS</name>
    <name evidence="14" type="ORF">GJ668_10655</name>
</gene>
<comment type="similarity">
    <text evidence="2 12">Belongs to the class-I aminoacyl-tRNA synthetase family.</text>
</comment>
<dbReference type="HAMAP" id="MF_00041">
    <property type="entry name" value="Cys_tRNA_synth"/>
    <property type="match status" value="1"/>
</dbReference>
<keyword evidence="10 12" id="KW-0648">Protein biosynthesis</keyword>
<dbReference type="GO" id="GO:0006423">
    <property type="term" value="P:cysteinyl-tRNA aminoacylation"/>
    <property type="evidence" value="ECO:0007669"/>
    <property type="project" value="UniProtKB-UniRule"/>
</dbReference>
<dbReference type="CDD" id="cd00672">
    <property type="entry name" value="CysRS_core"/>
    <property type="match status" value="1"/>
</dbReference>
<dbReference type="PRINTS" id="PR00983">
    <property type="entry name" value="TRNASYNTHCYS"/>
</dbReference>
<dbReference type="InterPro" id="IPR014729">
    <property type="entry name" value="Rossmann-like_a/b/a_fold"/>
</dbReference>
<evidence type="ECO:0000256" key="1">
    <source>
        <dbReference type="ARBA" id="ARBA00004496"/>
    </source>
</evidence>
<feature type="binding site" evidence="12">
    <location>
        <position position="269"/>
    </location>
    <ligand>
        <name>ATP</name>
        <dbReference type="ChEBI" id="CHEBI:30616"/>
    </ligand>
</feature>
<evidence type="ECO:0000256" key="5">
    <source>
        <dbReference type="ARBA" id="ARBA00022598"/>
    </source>
</evidence>
<keyword evidence="7 12" id="KW-0547">Nucleotide-binding</keyword>
<dbReference type="EMBL" id="WNKT01000020">
    <property type="protein sequence ID" value="MTW21548.1"/>
    <property type="molecule type" value="Genomic_DNA"/>
</dbReference>
<dbReference type="EC" id="6.1.1.16" evidence="12"/>
<dbReference type="OrthoDB" id="9815130at2"/>
<evidence type="ECO:0000313" key="14">
    <source>
        <dbReference type="EMBL" id="MTW21548.1"/>
    </source>
</evidence>
<dbReference type="PANTHER" id="PTHR10890:SF3">
    <property type="entry name" value="CYSTEINE--TRNA LIGASE, CYTOPLASMIC"/>
    <property type="match status" value="1"/>
</dbReference>
<dbReference type="GO" id="GO:0005829">
    <property type="term" value="C:cytosol"/>
    <property type="evidence" value="ECO:0007669"/>
    <property type="project" value="TreeGrafter"/>
</dbReference>
<keyword evidence="5 12" id="KW-0436">Ligase</keyword>
<feature type="short sequence motif" description="'HIGH' region" evidence="12">
    <location>
        <begin position="30"/>
        <end position="40"/>
    </location>
</feature>
<keyword evidence="15" id="KW-1185">Reference proteome</keyword>
<dbReference type="FunFam" id="3.40.50.620:FF:000009">
    <property type="entry name" value="Cysteine--tRNA ligase"/>
    <property type="match status" value="1"/>
</dbReference>
<keyword evidence="6 12" id="KW-0479">Metal-binding</keyword>
<dbReference type="InterPro" id="IPR024909">
    <property type="entry name" value="Cys-tRNA/MSH_ligase"/>
</dbReference>
<dbReference type="SUPFAM" id="SSF47323">
    <property type="entry name" value="Anticodon-binding domain of a subclass of class I aminoacyl-tRNA synthetases"/>
    <property type="match status" value="1"/>
</dbReference>
<sequence length="462" mass="51360">MLQIHNSLTRQKAPFQPIEPGKVRMYVCGMTVYDYCHLGHARVLVVFDVVYRYLRALGYEVTYIRNITDIDDKIIRRANENGEPFQALTERFITAMREDSAALGVQPPTDEPRATAHIGEIVAMVQTLIDKGLAYVADNGDVYYAVSRFPDYGKLSGKDPADLRAGARVEIGESKRDPLDFALWKSAKPGEPSWDSPWGLGRPGWHIECSAMSTGCLGNHFDIHGGGADLQFPHHENEIAQSEGATGEPFVNVWMHNGFVRVNEEKMSKSLGNFFTVREILRLYRPEEVRYFILTSHYRSPLNYDDSALQQARAALTRLYTALRGLPESAPAEGESFRARFQAAMDDDFNTPVALAVLFELAREINRLRADGSDQQAAAHGALLCELGAVLGLLQDDPEVYLRGGVDAEGPSDAEIEAMIEQRRAARANKDWAEADRMREALTAAGVVLEDGPQGTTWRRAG</sequence>
<evidence type="ECO:0000256" key="10">
    <source>
        <dbReference type="ARBA" id="ARBA00022917"/>
    </source>
</evidence>
<feature type="binding site" evidence="12">
    <location>
        <position position="234"/>
    </location>
    <ligand>
        <name>Zn(2+)</name>
        <dbReference type="ChEBI" id="CHEBI:29105"/>
    </ligand>
</feature>
<evidence type="ECO:0000256" key="2">
    <source>
        <dbReference type="ARBA" id="ARBA00005594"/>
    </source>
</evidence>
<organism evidence="14 15">
    <name type="scientific">Allochromatium palmeri</name>
    <dbReference type="NCBI Taxonomy" id="231048"/>
    <lineage>
        <taxon>Bacteria</taxon>
        <taxon>Pseudomonadati</taxon>
        <taxon>Pseudomonadota</taxon>
        <taxon>Gammaproteobacteria</taxon>
        <taxon>Chromatiales</taxon>
        <taxon>Chromatiaceae</taxon>
        <taxon>Allochromatium</taxon>
    </lineage>
</organism>
<evidence type="ECO:0000259" key="13">
    <source>
        <dbReference type="SMART" id="SM00840"/>
    </source>
</evidence>
<evidence type="ECO:0000256" key="11">
    <source>
        <dbReference type="ARBA" id="ARBA00023146"/>
    </source>
</evidence>
<feature type="binding site" evidence="12">
    <location>
        <position position="209"/>
    </location>
    <ligand>
        <name>Zn(2+)</name>
        <dbReference type="ChEBI" id="CHEBI:29105"/>
    </ligand>
</feature>
<keyword evidence="11 12" id="KW-0030">Aminoacyl-tRNA synthetase</keyword>
<dbReference type="RefSeq" id="WP_155450132.1">
    <property type="nucleotide sequence ID" value="NZ_WNKT01000020.1"/>
</dbReference>
<dbReference type="CDD" id="cd07963">
    <property type="entry name" value="Anticodon_Ia_Cys"/>
    <property type="match status" value="1"/>
</dbReference>
<dbReference type="AlphaFoldDB" id="A0A6N8EEK7"/>
<dbReference type="PANTHER" id="PTHR10890">
    <property type="entry name" value="CYSTEINYL-TRNA SYNTHETASE"/>
    <property type="match status" value="1"/>
</dbReference>
<comment type="cofactor">
    <cofactor evidence="12">
        <name>Zn(2+)</name>
        <dbReference type="ChEBI" id="CHEBI:29105"/>
    </cofactor>
    <text evidence="12">Binds 1 zinc ion per subunit.</text>
</comment>
<dbReference type="GO" id="GO:0005524">
    <property type="term" value="F:ATP binding"/>
    <property type="evidence" value="ECO:0007669"/>
    <property type="project" value="UniProtKB-UniRule"/>
</dbReference>
<evidence type="ECO:0000256" key="6">
    <source>
        <dbReference type="ARBA" id="ARBA00022723"/>
    </source>
</evidence>
<feature type="domain" description="Cysteinyl-tRNA synthetase class Ia DALR" evidence="13">
    <location>
        <begin position="340"/>
        <end position="402"/>
    </location>
</feature>
<dbReference type="Gene3D" id="1.20.120.1910">
    <property type="entry name" value="Cysteine-tRNA ligase, C-terminal anti-codon recognition domain"/>
    <property type="match status" value="1"/>
</dbReference>
<accession>A0A6N8EEK7</accession>
<dbReference type="Pfam" id="PF09190">
    <property type="entry name" value="DALR_2"/>
    <property type="match status" value="1"/>
</dbReference>
<feature type="binding site" evidence="12">
    <location>
        <position position="28"/>
    </location>
    <ligand>
        <name>Zn(2+)</name>
        <dbReference type="ChEBI" id="CHEBI:29105"/>
    </ligand>
</feature>
<comment type="catalytic activity">
    <reaction evidence="12">
        <text>tRNA(Cys) + L-cysteine + ATP = L-cysteinyl-tRNA(Cys) + AMP + diphosphate</text>
        <dbReference type="Rhea" id="RHEA:17773"/>
        <dbReference type="Rhea" id="RHEA-COMP:9661"/>
        <dbReference type="Rhea" id="RHEA-COMP:9679"/>
        <dbReference type="ChEBI" id="CHEBI:30616"/>
        <dbReference type="ChEBI" id="CHEBI:33019"/>
        <dbReference type="ChEBI" id="CHEBI:35235"/>
        <dbReference type="ChEBI" id="CHEBI:78442"/>
        <dbReference type="ChEBI" id="CHEBI:78517"/>
        <dbReference type="ChEBI" id="CHEBI:456215"/>
        <dbReference type="EC" id="6.1.1.16"/>
    </reaction>
</comment>
<dbReference type="InterPro" id="IPR015273">
    <property type="entry name" value="Cys-tRNA-synt_Ia_DALR"/>
</dbReference>
<feature type="binding site" evidence="12">
    <location>
        <position position="238"/>
    </location>
    <ligand>
        <name>Zn(2+)</name>
        <dbReference type="ChEBI" id="CHEBI:29105"/>
    </ligand>
</feature>
<evidence type="ECO:0000256" key="7">
    <source>
        <dbReference type="ARBA" id="ARBA00022741"/>
    </source>
</evidence>
<dbReference type="NCBIfam" id="TIGR00435">
    <property type="entry name" value="cysS"/>
    <property type="match status" value="1"/>
</dbReference>
<evidence type="ECO:0000256" key="12">
    <source>
        <dbReference type="HAMAP-Rule" id="MF_00041"/>
    </source>
</evidence>
<dbReference type="SUPFAM" id="SSF52374">
    <property type="entry name" value="Nucleotidylyl transferase"/>
    <property type="match status" value="1"/>
</dbReference>
<dbReference type="GO" id="GO:0008270">
    <property type="term" value="F:zinc ion binding"/>
    <property type="evidence" value="ECO:0007669"/>
    <property type="project" value="UniProtKB-UniRule"/>
</dbReference>
<comment type="caution">
    <text evidence="14">The sequence shown here is derived from an EMBL/GenBank/DDBJ whole genome shotgun (WGS) entry which is preliminary data.</text>
</comment>
<dbReference type="Gene3D" id="3.40.50.620">
    <property type="entry name" value="HUPs"/>
    <property type="match status" value="1"/>
</dbReference>
<dbReference type="Pfam" id="PF01406">
    <property type="entry name" value="tRNA-synt_1e"/>
    <property type="match status" value="1"/>
</dbReference>
<evidence type="ECO:0000256" key="9">
    <source>
        <dbReference type="ARBA" id="ARBA00022840"/>
    </source>
</evidence>
<proteinExistence type="inferred from homology"/>
<dbReference type="InterPro" id="IPR015803">
    <property type="entry name" value="Cys-tRNA-ligase"/>
</dbReference>
<dbReference type="InterPro" id="IPR009080">
    <property type="entry name" value="tRNAsynth_Ia_anticodon-bd"/>
</dbReference>
<keyword evidence="4 12" id="KW-0963">Cytoplasm</keyword>
<comment type="subunit">
    <text evidence="3 12">Monomer.</text>
</comment>
<evidence type="ECO:0000313" key="15">
    <source>
        <dbReference type="Proteomes" id="UP000434044"/>
    </source>
</evidence>
<keyword evidence="8 12" id="KW-0862">Zinc</keyword>
<protein>
    <recommendedName>
        <fullName evidence="12">Cysteine--tRNA ligase</fullName>
        <ecNumber evidence="12">6.1.1.16</ecNumber>
    </recommendedName>
    <alternativeName>
        <fullName evidence="12">Cysteinyl-tRNA synthetase</fullName>
        <shortName evidence="12">CysRS</shortName>
    </alternativeName>
</protein>
<keyword evidence="9 12" id="KW-0067">ATP-binding</keyword>
<evidence type="ECO:0000256" key="8">
    <source>
        <dbReference type="ARBA" id="ARBA00022833"/>
    </source>
</evidence>
<comment type="subcellular location">
    <subcellularLocation>
        <location evidence="1 12">Cytoplasm</location>
    </subcellularLocation>
</comment>
<feature type="short sequence motif" description="'KMSKS' region" evidence="12">
    <location>
        <begin position="266"/>
        <end position="270"/>
    </location>
</feature>
<evidence type="ECO:0000256" key="4">
    <source>
        <dbReference type="ARBA" id="ARBA00022490"/>
    </source>
</evidence>
<dbReference type="InterPro" id="IPR032678">
    <property type="entry name" value="tRNA-synt_1_cat_dom"/>
</dbReference>
<dbReference type="SMART" id="SM00840">
    <property type="entry name" value="DALR_2"/>
    <property type="match status" value="1"/>
</dbReference>
<reference evidence="14 15" key="1">
    <citation type="submission" date="2019-11" db="EMBL/GenBank/DDBJ databases">
        <title>Whole-genome sequence of the anaerobic purple sulfur bacterium Allochromatium palmeri DSM 15591.</title>
        <authorList>
            <person name="Kyndt J.A."/>
            <person name="Meyer T.E."/>
        </authorList>
    </citation>
    <scope>NUCLEOTIDE SEQUENCE [LARGE SCALE GENOMIC DNA]</scope>
    <source>
        <strain evidence="14 15">DSM 15591</strain>
    </source>
</reference>
<dbReference type="InterPro" id="IPR056411">
    <property type="entry name" value="CysS_C"/>
</dbReference>
<dbReference type="Proteomes" id="UP000434044">
    <property type="component" value="Unassembled WGS sequence"/>
</dbReference>
<dbReference type="GO" id="GO:0004817">
    <property type="term" value="F:cysteine-tRNA ligase activity"/>
    <property type="evidence" value="ECO:0007669"/>
    <property type="project" value="UniProtKB-UniRule"/>
</dbReference>
<dbReference type="Pfam" id="PF23493">
    <property type="entry name" value="CysS_C"/>
    <property type="match status" value="1"/>
</dbReference>
<evidence type="ECO:0000256" key="3">
    <source>
        <dbReference type="ARBA" id="ARBA00011245"/>
    </source>
</evidence>